<organism evidence="1 2">
    <name type="scientific">Trichinella spiralis</name>
    <name type="common">Trichina worm</name>
    <dbReference type="NCBI Taxonomy" id="6334"/>
    <lineage>
        <taxon>Eukaryota</taxon>
        <taxon>Metazoa</taxon>
        <taxon>Ecdysozoa</taxon>
        <taxon>Nematoda</taxon>
        <taxon>Enoplea</taxon>
        <taxon>Dorylaimia</taxon>
        <taxon>Trichinellida</taxon>
        <taxon>Trichinellidae</taxon>
        <taxon>Trichinella</taxon>
    </lineage>
</organism>
<name>A0A0V1C025_TRISP</name>
<accession>A0A0V1C025</accession>
<sequence length="63" mass="7039">MRSVKVALRKTVGRSLLTFDKLRTVLCEVESRINDRPLMLVSSGTQDELALTPVHFLIGRSLA</sequence>
<proteinExistence type="predicted"/>
<comment type="caution">
    <text evidence="1">The sequence shown here is derived from an EMBL/GenBank/DDBJ whole genome shotgun (WGS) entry which is preliminary data.</text>
</comment>
<reference evidence="1 2" key="1">
    <citation type="submission" date="2015-01" db="EMBL/GenBank/DDBJ databases">
        <title>Evolution of Trichinella species and genotypes.</title>
        <authorList>
            <person name="Korhonen P.K."/>
            <person name="Edoardo P."/>
            <person name="Giuseppe L.R."/>
            <person name="Gasser R.B."/>
        </authorList>
    </citation>
    <scope>NUCLEOTIDE SEQUENCE [LARGE SCALE GENOMIC DNA]</scope>
    <source>
        <strain evidence="1">ISS3</strain>
    </source>
</reference>
<dbReference type="Proteomes" id="UP000054776">
    <property type="component" value="Unassembled WGS sequence"/>
</dbReference>
<protein>
    <submittedName>
        <fullName evidence="1">Uncharacterized protein</fullName>
    </submittedName>
</protein>
<dbReference type="AlphaFoldDB" id="A0A0V1C025"/>
<evidence type="ECO:0000313" key="2">
    <source>
        <dbReference type="Proteomes" id="UP000054776"/>
    </source>
</evidence>
<evidence type="ECO:0000313" key="1">
    <source>
        <dbReference type="EMBL" id="KRY42676.1"/>
    </source>
</evidence>
<gene>
    <name evidence="1" type="ORF">T01_11298</name>
</gene>
<dbReference type="EMBL" id="JYDH01000003">
    <property type="protein sequence ID" value="KRY42676.1"/>
    <property type="molecule type" value="Genomic_DNA"/>
</dbReference>
<dbReference type="InParanoid" id="A0A0V1C025"/>
<dbReference type="OrthoDB" id="6763816at2759"/>
<keyword evidence="2" id="KW-1185">Reference proteome</keyword>